<dbReference type="Proteomes" id="UP000552709">
    <property type="component" value="Unassembled WGS sequence"/>
</dbReference>
<accession>A0A7W8JXQ5</accession>
<organism evidence="2 3">
    <name type="scientific">Deinococcus humi</name>
    <dbReference type="NCBI Taxonomy" id="662880"/>
    <lineage>
        <taxon>Bacteria</taxon>
        <taxon>Thermotogati</taxon>
        <taxon>Deinococcota</taxon>
        <taxon>Deinococci</taxon>
        <taxon>Deinococcales</taxon>
        <taxon>Deinococcaceae</taxon>
        <taxon>Deinococcus</taxon>
    </lineage>
</organism>
<comment type="caution">
    <text evidence="2">The sequence shown here is derived from an EMBL/GenBank/DDBJ whole genome shotgun (WGS) entry which is preliminary data.</text>
</comment>
<dbReference type="RefSeq" id="WP_184133560.1">
    <property type="nucleotide sequence ID" value="NZ_JACHFL010000007.1"/>
</dbReference>
<sequence>MPRGRSGALSQRTVGGSPCPVQDALTPIPADHFGSFVPLEATLMTVDHHAVLNARKTVTELAGGLLDPIGTLGTTPQP</sequence>
<reference evidence="2 3" key="1">
    <citation type="submission" date="2020-08" db="EMBL/GenBank/DDBJ databases">
        <title>Genomic Encyclopedia of Type Strains, Phase IV (KMG-IV): sequencing the most valuable type-strain genomes for metagenomic binning, comparative biology and taxonomic classification.</title>
        <authorList>
            <person name="Goeker M."/>
        </authorList>
    </citation>
    <scope>NUCLEOTIDE SEQUENCE [LARGE SCALE GENOMIC DNA]</scope>
    <source>
        <strain evidence="2 3">DSM 27939</strain>
    </source>
</reference>
<evidence type="ECO:0000256" key="1">
    <source>
        <dbReference type="SAM" id="MobiDB-lite"/>
    </source>
</evidence>
<dbReference type="AlphaFoldDB" id="A0A7W8JXQ5"/>
<evidence type="ECO:0000313" key="2">
    <source>
        <dbReference type="EMBL" id="MBB5363903.1"/>
    </source>
</evidence>
<keyword evidence="3" id="KW-1185">Reference proteome</keyword>
<gene>
    <name evidence="2" type="ORF">HNQ08_003010</name>
</gene>
<dbReference type="EMBL" id="JACHFL010000007">
    <property type="protein sequence ID" value="MBB5363903.1"/>
    <property type="molecule type" value="Genomic_DNA"/>
</dbReference>
<proteinExistence type="predicted"/>
<evidence type="ECO:0000313" key="3">
    <source>
        <dbReference type="Proteomes" id="UP000552709"/>
    </source>
</evidence>
<feature type="region of interest" description="Disordered" evidence="1">
    <location>
        <begin position="1"/>
        <end position="23"/>
    </location>
</feature>
<protein>
    <submittedName>
        <fullName evidence="2">Uncharacterized protein</fullName>
    </submittedName>
</protein>
<name>A0A7W8JXQ5_9DEIO</name>